<feature type="transmembrane region" description="Helical" evidence="6">
    <location>
        <begin position="355"/>
        <end position="376"/>
    </location>
</feature>
<feature type="transmembrane region" description="Helical" evidence="6">
    <location>
        <begin position="520"/>
        <end position="544"/>
    </location>
</feature>
<feature type="transmembrane region" description="Helical" evidence="6">
    <location>
        <begin position="87"/>
        <end position="105"/>
    </location>
</feature>
<evidence type="ECO:0000256" key="5">
    <source>
        <dbReference type="SAM" id="MobiDB-lite"/>
    </source>
</evidence>
<comment type="caution">
    <text evidence="8">The sequence shown here is derived from an EMBL/GenBank/DDBJ whole genome shotgun (WGS) entry which is preliminary data.</text>
</comment>
<sequence>MDASRPISEAISPAPSTPDGSMDCSNVKAGHSLKTNNMASKPKKSIQFQVSFLVLNIMVLMVSLDATALAVATPVITEELHGTTIEAFWASLSFLLVVAVAQPIYTSISEVFGRKSPLYSSFAWFILGSIVFAIAKSMPVLIVGRIFQGIGAGGLDVLGEIILVDMTTLKERPLYLGLFAIPMAGGVILGPIIGALCTEYAGWRWLGWINLPISTFNLVLIAIFMRLKPIEGTLQTKFRRVDWLGMTLFAIGCTAFACPLSWAGAIYPWKSWQTILPLILGFAILAIFALYENGHLVNAPTEPLFPARLFKSVTASAALACSFFHGAIMYSGIFYMPLIFQAVFLETPLQSAISILPLCCTSVAFGAIAGILVECIRKYRYPIIVSWMLTTIGCALVVTWSRESNTALQSGTQVLLGVGIGPFFSLLILPIQASVRNIDDSGIAAGIFVCFRLFGGLVGLAMCSTVFSNVFALRVARLAPLPDPVALLSDASRAIAFIPQLRLVDLPDHDMDEIADAYRVAMMAVFLMLAGLAAAGLLVSFVIFEHPIESSELGRQRLVDGEGGAQSTLTEGTEGRQDLESPDLRSHEKGVTVQETLLEDPGKCQTRV</sequence>
<evidence type="ECO:0000313" key="8">
    <source>
        <dbReference type="EMBL" id="KAH7095317.1"/>
    </source>
</evidence>
<feature type="transmembrane region" description="Helical" evidence="6">
    <location>
        <begin position="246"/>
        <end position="269"/>
    </location>
</feature>
<dbReference type="Proteomes" id="UP000813461">
    <property type="component" value="Unassembled WGS sequence"/>
</dbReference>
<feature type="transmembrane region" description="Helical" evidence="6">
    <location>
        <begin position="117"/>
        <end position="135"/>
    </location>
</feature>
<evidence type="ECO:0000313" key="9">
    <source>
        <dbReference type="Proteomes" id="UP000813461"/>
    </source>
</evidence>
<feature type="transmembrane region" description="Helical" evidence="6">
    <location>
        <begin position="443"/>
        <end position="467"/>
    </location>
</feature>
<feature type="compositionally biased region" description="Basic and acidic residues" evidence="5">
    <location>
        <begin position="573"/>
        <end position="590"/>
    </location>
</feature>
<reference evidence="8" key="1">
    <citation type="journal article" date="2021" name="Nat. Commun.">
        <title>Genetic determinants of endophytism in the Arabidopsis root mycobiome.</title>
        <authorList>
            <person name="Mesny F."/>
            <person name="Miyauchi S."/>
            <person name="Thiergart T."/>
            <person name="Pickel B."/>
            <person name="Atanasova L."/>
            <person name="Karlsson M."/>
            <person name="Huettel B."/>
            <person name="Barry K.W."/>
            <person name="Haridas S."/>
            <person name="Chen C."/>
            <person name="Bauer D."/>
            <person name="Andreopoulos W."/>
            <person name="Pangilinan J."/>
            <person name="LaButti K."/>
            <person name="Riley R."/>
            <person name="Lipzen A."/>
            <person name="Clum A."/>
            <person name="Drula E."/>
            <person name="Henrissat B."/>
            <person name="Kohler A."/>
            <person name="Grigoriev I.V."/>
            <person name="Martin F.M."/>
            <person name="Hacquard S."/>
        </authorList>
    </citation>
    <scope>NUCLEOTIDE SEQUENCE</scope>
    <source>
        <strain evidence="8">MPI-SDFR-AT-0120</strain>
    </source>
</reference>
<dbReference type="SUPFAM" id="SSF103473">
    <property type="entry name" value="MFS general substrate transporter"/>
    <property type="match status" value="1"/>
</dbReference>
<evidence type="ECO:0000256" key="3">
    <source>
        <dbReference type="ARBA" id="ARBA00022989"/>
    </source>
</evidence>
<feature type="transmembrane region" description="Helical" evidence="6">
    <location>
        <begin position="275"/>
        <end position="291"/>
    </location>
</feature>
<feature type="domain" description="Major facilitator superfamily (MFS) profile" evidence="7">
    <location>
        <begin position="51"/>
        <end position="548"/>
    </location>
</feature>
<feature type="transmembrane region" description="Helical" evidence="6">
    <location>
        <begin position="413"/>
        <end position="431"/>
    </location>
</feature>
<dbReference type="PANTHER" id="PTHR23501">
    <property type="entry name" value="MAJOR FACILITATOR SUPERFAMILY"/>
    <property type="match status" value="1"/>
</dbReference>
<gene>
    <name evidence="8" type="ORF">FB567DRAFT_586645</name>
</gene>
<evidence type="ECO:0000256" key="2">
    <source>
        <dbReference type="ARBA" id="ARBA00022692"/>
    </source>
</evidence>
<dbReference type="InterPro" id="IPR036259">
    <property type="entry name" value="MFS_trans_sf"/>
</dbReference>
<dbReference type="PANTHER" id="PTHR23501:SF156">
    <property type="entry name" value="TRANSPORTER, PUTATIVE-RELATED"/>
    <property type="match status" value="1"/>
</dbReference>
<dbReference type="PROSITE" id="PS50850">
    <property type="entry name" value="MFS"/>
    <property type="match status" value="1"/>
</dbReference>
<keyword evidence="2 6" id="KW-0812">Transmembrane</keyword>
<dbReference type="AlphaFoldDB" id="A0A8K0W4G9"/>
<evidence type="ECO:0000256" key="6">
    <source>
        <dbReference type="SAM" id="Phobius"/>
    </source>
</evidence>
<evidence type="ECO:0000256" key="4">
    <source>
        <dbReference type="ARBA" id="ARBA00023136"/>
    </source>
</evidence>
<protein>
    <submittedName>
        <fullName evidence="8">Major facilitator superfamily domain-containing protein</fullName>
    </submittedName>
</protein>
<dbReference type="GO" id="GO:0022857">
    <property type="term" value="F:transmembrane transporter activity"/>
    <property type="evidence" value="ECO:0007669"/>
    <property type="project" value="InterPro"/>
</dbReference>
<feature type="transmembrane region" description="Helical" evidence="6">
    <location>
        <begin position="50"/>
        <end position="75"/>
    </location>
</feature>
<feature type="region of interest" description="Disordered" evidence="5">
    <location>
        <begin position="1"/>
        <end position="22"/>
    </location>
</feature>
<feature type="transmembrane region" description="Helical" evidence="6">
    <location>
        <begin position="141"/>
        <end position="162"/>
    </location>
</feature>
<comment type="subcellular location">
    <subcellularLocation>
        <location evidence="1">Membrane</location>
        <topology evidence="1">Multi-pass membrane protein</topology>
    </subcellularLocation>
</comment>
<name>A0A8K0W4G9_9PLEO</name>
<feature type="transmembrane region" description="Helical" evidence="6">
    <location>
        <begin position="312"/>
        <end position="335"/>
    </location>
</feature>
<keyword evidence="4 6" id="KW-0472">Membrane</keyword>
<keyword evidence="9" id="KW-1185">Reference proteome</keyword>
<dbReference type="GO" id="GO:0005886">
    <property type="term" value="C:plasma membrane"/>
    <property type="evidence" value="ECO:0007669"/>
    <property type="project" value="TreeGrafter"/>
</dbReference>
<proteinExistence type="predicted"/>
<dbReference type="InterPro" id="IPR011701">
    <property type="entry name" value="MFS"/>
</dbReference>
<evidence type="ECO:0000259" key="7">
    <source>
        <dbReference type="PROSITE" id="PS50850"/>
    </source>
</evidence>
<dbReference type="Pfam" id="PF07690">
    <property type="entry name" value="MFS_1"/>
    <property type="match status" value="1"/>
</dbReference>
<dbReference type="OrthoDB" id="4139357at2759"/>
<feature type="region of interest" description="Disordered" evidence="5">
    <location>
        <begin position="555"/>
        <end position="590"/>
    </location>
</feature>
<feature type="transmembrane region" description="Helical" evidence="6">
    <location>
        <begin position="174"/>
        <end position="193"/>
    </location>
</feature>
<dbReference type="EMBL" id="JAGMVJ010000001">
    <property type="protein sequence ID" value="KAH7095317.1"/>
    <property type="molecule type" value="Genomic_DNA"/>
</dbReference>
<accession>A0A8K0W4G9</accession>
<feature type="transmembrane region" description="Helical" evidence="6">
    <location>
        <begin position="383"/>
        <end position="401"/>
    </location>
</feature>
<dbReference type="Gene3D" id="1.20.1250.20">
    <property type="entry name" value="MFS general substrate transporter like domains"/>
    <property type="match status" value="2"/>
</dbReference>
<dbReference type="InterPro" id="IPR020846">
    <property type="entry name" value="MFS_dom"/>
</dbReference>
<organism evidence="8 9">
    <name type="scientific">Paraphoma chrysanthemicola</name>
    <dbReference type="NCBI Taxonomy" id="798071"/>
    <lineage>
        <taxon>Eukaryota</taxon>
        <taxon>Fungi</taxon>
        <taxon>Dikarya</taxon>
        <taxon>Ascomycota</taxon>
        <taxon>Pezizomycotina</taxon>
        <taxon>Dothideomycetes</taxon>
        <taxon>Pleosporomycetidae</taxon>
        <taxon>Pleosporales</taxon>
        <taxon>Pleosporineae</taxon>
        <taxon>Phaeosphaeriaceae</taxon>
        <taxon>Paraphoma</taxon>
    </lineage>
</organism>
<evidence type="ECO:0000256" key="1">
    <source>
        <dbReference type="ARBA" id="ARBA00004141"/>
    </source>
</evidence>
<feature type="transmembrane region" description="Helical" evidence="6">
    <location>
        <begin position="205"/>
        <end position="225"/>
    </location>
</feature>
<keyword evidence="3 6" id="KW-1133">Transmembrane helix</keyword>